<name>A0A8X6PAS3_NEPPI</name>
<accession>A0A8X6PAS3</accession>
<keyword evidence="3" id="KW-1185">Reference proteome</keyword>
<proteinExistence type="predicted"/>
<evidence type="ECO:0000256" key="1">
    <source>
        <dbReference type="SAM" id="MobiDB-lite"/>
    </source>
</evidence>
<protein>
    <submittedName>
        <fullName evidence="2">Uncharacterized protein</fullName>
    </submittedName>
</protein>
<evidence type="ECO:0000313" key="3">
    <source>
        <dbReference type="Proteomes" id="UP000887013"/>
    </source>
</evidence>
<sequence>MAIQCRSRSSRQLRYPPGALTSSAKTGGSYRSYFGTTVTGEVLFAFVVTIQCRSHSSRRLRSPRGHFPQVLKLEAAVYRTSVR</sequence>
<gene>
    <name evidence="2" type="ORF">NPIL_441331</name>
</gene>
<dbReference type="Proteomes" id="UP000887013">
    <property type="component" value="Unassembled WGS sequence"/>
</dbReference>
<dbReference type="AlphaFoldDB" id="A0A8X6PAS3"/>
<evidence type="ECO:0000313" key="2">
    <source>
        <dbReference type="EMBL" id="GFT60834.1"/>
    </source>
</evidence>
<dbReference type="EMBL" id="BMAW01114222">
    <property type="protein sequence ID" value="GFT60834.1"/>
    <property type="molecule type" value="Genomic_DNA"/>
</dbReference>
<comment type="caution">
    <text evidence="2">The sequence shown here is derived from an EMBL/GenBank/DDBJ whole genome shotgun (WGS) entry which is preliminary data.</text>
</comment>
<feature type="region of interest" description="Disordered" evidence="1">
    <location>
        <begin position="1"/>
        <end position="23"/>
    </location>
</feature>
<organism evidence="2 3">
    <name type="scientific">Nephila pilipes</name>
    <name type="common">Giant wood spider</name>
    <name type="synonym">Nephila maculata</name>
    <dbReference type="NCBI Taxonomy" id="299642"/>
    <lineage>
        <taxon>Eukaryota</taxon>
        <taxon>Metazoa</taxon>
        <taxon>Ecdysozoa</taxon>
        <taxon>Arthropoda</taxon>
        <taxon>Chelicerata</taxon>
        <taxon>Arachnida</taxon>
        <taxon>Araneae</taxon>
        <taxon>Araneomorphae</taxon>
        <taxon>Entelegynae</taxon>
        <taxon>Araneoidea</taxon>
        <taxon>Nephilidae</taxon>
        <taxon>Nephila</taxon>
    </lineage>
</organism>
<feature type="compositionally biased region" description="Polar residues" evidence="1">
    <location>
        <begin position="1"/>
        <end position="12"/>
    </location>
</feature>
<reference evidence="2" key="1">
    <citation type="submission" date="2020-08" db="EMBL/GenBank/DDBJ databases">
        <title>Multicomponent nature underlies the extraordinary mechanical properties of spider dragline silk.</title>
        <authorList>
            <person name="Kono N."/>
            <person name="Nakamura H."/>
            <person name="Mori M."/>
            <person name="Yoshida Y."/>
            <person name="Ohtoshi R."/>
            <person name="Malay A.D."/>
            <person name="Moran D.A.P."/>
            <person name="Tomita M."/>
            <person name="Numata K."/>
            <person name="Arakawa K."/>
        </authorList>
    </citation>
    <scope>NUCLEOTIDE SEQUENCE</scope>
</reference>